<evidence type="ECO:0000313" key="2">
    <source>
        <dbReference type="Proteomes" id="UP000318313"/>
    </source>
</evidence>
<gene>
    <name evidence="1" type="ORF">Enr17x_26660</name>
</gene>
<dbReference type="Proteomes" id="UP000318313">
    <property type="component" value="Chromosome"/>
</dbReference>
<name>A0A518IC04_9PLAN</name>
<keyword evidence="2" id="KW-1185">Reference proteome</keyword>
<accession>A0A518IC04</accession>
<dbReference type="EMBL" id="CP037452">
    <property type="protein sequence ID" value="QDV50625.1"/>
    <property type="molecule type" value="Genomic_DNA"/>
</dbReference>
<dbReference type="KEGG" id="gfm:Enr17x_26660"/>
<proteinExistence type="predicted"/>
<protein>
    <submittedName>
        <fullName evidence="1">Uncharacterized protein</fullName>
    </submittedName>
</protein>
<organism evidence="1 2">
    <name type="scientific">Gimesia fumaroli</name>
    <dbReference type="NCBI Taxonomy" id="2527976"/>
    <lineage>
        <taxon>Bacteria</taxon>
        <taxon>Pseudomonadati</taxon>
        <taxon>Planctomycetota</taxon>
        <taxon>Planctomycetia</taxon>
        <taxon>Planctomycetales</taxon>
        <taxon>Planctomycetaceae</taxon>
        <taxon>Gimesia</taxon>
    </lineage>
</organism>
<reference evidence="1 2" key="1">
    <citation type="submission" date="2019-03" db="EMBL/GenBank/DDBJ databases">
        <title>Deep-cultivation of Planctomycetes and their phenomic and genomic characterization uncovers novel biology.</title>
        <authorList>
            <person name="Wiegand S."/>
            <person name="Jogler M."/>
            <person name="Boedeker C."/>
            <person name="Pinto D."/>
            <person name="Vollmers J."/>
            <person name="Rivas-Marin E."/>
            <person name="Kohn T."/>
            <person name="Peeters S.H."/>
            <person name="Heuer A."/>
            <person name="Rast P."/>
            <person name="Oberbeckmann S."/>
            <person name="Bunk B."/>
            <person name="Jeske O."/>
            <person name="Meyerdierks A."/>
            <person name="Storesund J.E."/>
            <person name="Kallscheuer N."/>
            <person name="Luecker S."/>
            <person name="Lage O.M."/>
            <person name="Pohl T."/>
            <person name="Merkel B.J."/>
            <person name="Hornburger P."/>
            <person name="Mueller R.-W."/>
            <person name="Bruemmer F."/>
            <person name="Labrenz M."/>
            <person name="Spormann A.M."/>
            <person name="Op den Camp H."/>
            <person name="Overmann J."/>
            <person name="Amann R."/>
            <person name="Jetten M.S.M."/>
            <person name="Mascher T."/>
            <person name="Medema M.H."/>
            <person name="Devos D.P."/>
            <person name="Kaster A.-K."/>
            <person name="Ovreas L."/>
            <person name="Rohde M."/>
            <person name="Galperin M.Y."/>
            <person name="Jogler C."/>
        </authorList>
    </citation>
    <scope>NUCLEOTIDE SEQUENCE [LARGE SCALE GENOMIC DNA]</scope>
    <source>
        <strain evidence="1 2">Enr17</strain>
    </source>
</reference>
<evidence type="ECO:0000313" key="1">
    <source>
        <dbReference type="EMBL" id="QDV50625.1"/>
    </source>
</evidence>
<sequence length="53" mass="6107">MITKSGQMPISPDQVLIILKYFLKRLFSQHQKCQSKLEIPRSPPVSLLILKLT</sequence>
<dbReference type="AlphaFoldDB" id="A0A518IC04"/>